<keyword evidence="1" id="KW-0812">Transmembrane</keyword>
<reference evidence="2" key="1">
    <citation type="submission" date="2024-06" db="EMBL/GenBank/DDBJ databases">
        <title>Caulobacter inopinatus, sp. nov.</title>
        <authorList>
            <person name="Donachie S.P."/>
        </authorList>
    </citation>
    <scope>NUCLEOTIDE SEQUENCE</scope>
    <source>
        <strain evidence="2">73W</strain>
    </source>
</reference>
<evidence type="ECO:0000313" key="2">
    <source>
        <dbReference type="EMBL" id="XDO97927.1"/>
    </source>
</evidence>
<protein>
    <recommendedName>
        <fullName evidence="3">DUF4345 domain-containing protein</fullName>
    </recommendedName>
</protein>
<sequence length="133" mass="13110">MASHTVSILLAIVACMIGGAIGGFLLASPDAAMKRLGLTTEAEENGLAQARAVGGALVGAHAITAAMLGYSPLAGSALSLAAAALWFGGAASSLLNGKGARQGGVLLALLMAASLGSPFWSYGRALLARGWMV</sequence>
<feature type="transmembrane region" description="Helical" evidence="1">
    <location>
        <begin position="76"/>
        <end position="97"/>
    </location>
</feature>
<keyword evidence="1" id="KW-0472">Membrane</keyword>
<keyword evidence="1" id="KW-1133">Transmembrane helix</keyword>
<dbReference type="AlphaFoldDB" id="A0AB39KWG8"/>
<organism evidence="2">
    <name type="scientific">Caulobacter sp. 73W</name>
    <dbReference type="NCBI Taxonomy" id="3161137"/>
    <lineage>
        <taxon>Bacteria</taxon>
        <taxon>Pseudomonadati</taxon>
        <taxon>Pseudomonadota</taxon>
        <taxon>Alphaproteobacteria</taxon>
        <taxon>Caulobacterales</taxon>
        <taxon>Caulobacteraceae</taxon>
        <taxon>Caulobacter</taxon>
    </lineage>
</organism>
<feature type="transmembrane region" description="Helical" evidence="1">
    <location>
        <begin position="104"/>
        <end position="123"/>
    </location>
</feature>
<gene>
    <name evidence="2" type="ORF">ABOZ73_05790</name>
</gene>
<dbReference type="EMBL" id="CP158375">
    <property type="protein sequence ID" value="XDO97927.1"/>
    <property type="molecule type" value="Genomic_DNA"/>
</dbReference>
<feature type="transmembrane region" description="Helical" evidence="1">
    <location>
        <begin position="6"/>
        <end position="27"/>
    </location>
</feature>
<evidence type="ECO:0008006" key="3">
    <source>
        <dbReference type="Google" id="ProtNLM"/>
    </source>
</evidence>
<proteinExistence type="predicted"/>
<accession>A0AB39KWG8</accession>
<dbReference type="RefSeq" id="WP_369061457.1">
    <property type="nucleotide sequence ID" value="NZ_CP158375.1"/>
</dbReference>
<name>A0AB39KWG8_9CAUL</name>
<evidence type="ECO:0000256" key="1">
    <source>
        <dbReference type="SAM" id="Phobius"/>
    </source>
</evidence>